<dbReference type="SUPFAM" id="SSF48264">
    <property type="entry name" value="Cytochrome P450"/>
    <property type="match status" value="1"/>
</dbReference>
<keyword evidence="2 5" id="KW-0479">Metal-binding</keyword>
<dbReference type="OrthoDB" id="2789670at2759"/>
<dbReference type="InterPro" id="IPR050121">
    <property type="entry name" value="Cytochrome_P450_monoxygenase"/>
</dbReference>
<dbReference type="PROSITE" id="PS00086">
    <property type="entry name" value="CYTOCHROME_P450"/>
    <property type="match status" value="1"/>
</dbReference>
<dbReference type="GO" id="GO:0043386">
    <property type="term" value="P:mycotoxin biosynthetic process"/>
    <property type="evidence" value="ECO:0007669"/>
    <property type="project" value="UniProtKB-ARBA"/>
</dbReference>
<comment type="similarity">
    <text evidence="6">Belongs to the cytochrome P450 family.</text>
</comment>
<keyword evidence="5 6" id="KW-0349">Heme</keyword>
<dbReference type="PANTHER" id="PTHR24305">
    <property type="entry name" value="CYTOCHROME P450"/>
    <property type="match status" value="1"/>
</dbReference>
<dbReference type="AlphaFoldDB" id="A0A9W9MJB7"/>
<evidence type="ECO:0000256" key="5">
    <source>
        <dbReference type="PIRSR" id="PIRSR602401-1"/>
    </source>
</evidence>
<dbReference type="PANTHER" id="PTHR24305:SF235">
    <property type="entry name" value="CYTOCHROME P450 MONOOXYGENASE APDB-RELATED"/>
    <property type="match status" value="1"/>
</dbReference>
<evidence type="ECO:0000256" key="3">
    <source>
        <dbReference type="ARBA" id="ARBA00023002"/>
    </source>
</evidence>
<feature type="coiled-coil region" evidence="7">
    <location>
        <begin position="32"/>
        <end position="59"/>
    </location>
</feature>
<dbReference type="InterPro" id="IPR001128">
    <property type="entry name" value="Cyt_P450"/>
</dbReference>
<sequence length="194" mass="22413">MTEDQLIHTFTESIFANLDVTTSVITGCILHIAKDKQVQKKLQKEIDDHKDNLADYFKRQDTFMHWCFLESIRLEPIPGYHIPANTSVVIDAHAINIHNPYWGPETKKYRPERFDGLNVRDMKYNLSTFGYGSRKCLGVYLGGKMVRSILAALFGQYDVDLEGQTKDGDDEFKTDKTSFFALYLDNVEMTPRYL</sequence>
<dbReference type="GO" id="GO:0004497">
    <property type="term" value="F:monooxygenase activity"/>
    <property type="evidence" value="ECO:0007669"/>
    <property type="project" value="UniProtKB-KW"/>
</dbReference>
<dbReference type="InterPro" id="IPR017972">
    <property type="entry name" value="Cyt_P450_CS"/>
</dbReference>
<dbReference type="InterPro" id="IPR002401">
    <property type="entry name" value="Cyt_P450_E_grp-I"/>
</dbReference>
<name>A0A9W9MJB7_9EURO</name>
<dbReference type="GO" id="GO:0005506">
    <property type="term" value="F:iron ion binding"/>
    <property type="evidence" value="ECO:0007669"/>
    <property type="project" value="InterPro"/>
</dbReference>
<gene>
    <name evidence="8" type="ORF">N7449_004423</name>
</gene>
<feature type="binding site" description="axial binding residue" evidence="5">
    <location>
        <position position="136"/>
    </location>
    <ligand>
        <name>heme</name>
        <dbReference type="ChEBI" id="CHEBI:30413"/>
    </ligand>
    <ligandPart>
        <name>Fe</name>
        <dbReference type="ChEBI" id="CHEBI:18248"/>
    </ligandPart>
</feature>
<comment type="cofactor">
    <cofactor evidence="1 5">
        <name>heme</name>
        <dbReference type="ChEBI" id="CHEBI:30413"/>
    </cofactor>
</comment>
<evidence type="ECO:0000256" key="4">
    <source>
        <dbReference type="ARBA" id="ARBA00023004"/>
    </source>
</evidence>
<evidence type="ECO:0000256" key="7">
    <source>
        <dbReference type="SAM" id="Coils"/>
    </source>
</evidence>
<keyword evidence="3 6" id="KW-0560">Oxidoreductase</keyword>
<keyword evidence="7" id="KW-0175">Coiled coil</keyword>
<protein>
    <submittedName>
        <fullName evidence="8">Cytochrome P450</fullName>
    </submittedName>
</protein>
<proteinExistence type="inferred from homology"/>
<evidence type="ECO:0000313" key="8">
    <source>
        <dbReference type="EMBL" id="KAJ5202344.1"/>
    </source>
</evidence>
<keyword evidence="4 5" id="KW-0408">Iron</keyword>
<evidence type="ECO:0000256" key="2">
    <source>
        <dbReference type="ARBA" id="ARBA00022723"/>
    </source>
</evidence>
<reference evidence="8" key="1">
    <citation type="submission" date="2022-11" db="EMBL/GenBank/DDBJ databases">
        <authorList>
            <person name="Petersen C."/>
        </authorList>
    </citation>
    <scope>NUCLEOTIDE SEQUENCE</scope>
    <source>
        <strain evidence="8">IBT 20477</strain>
    </source>
</reference>
<accession>A0A9W9MJB7</accession>
<dbReference type="Gene3D" id="1.10.630.10">
    <property type="entry name" value="Cytochrome P450"/>
    <property type="match status" value="1"/>
</dbReference>
<evidence type="ECO:0000313" key="9">
    <source>
        <dbReference type="Proteomes" id="UP001150942"/>
    </source>
</evidence>
<dbReference type="GO" id="GO:0020037">
    <property type="term" value="F:heme binding"/>
    <property type="evidence" value="ECO:0007669"/>
    <property type="project" value="InterPro"/>
</dbReference>
<dbReference type="PRINTS" id="PR00463">
    <property type="entry name" value="EP450I"/>
</dbReference>
<dbReference type="EMBL" id="JAPQKQ010000003">
    <property type="protein sequence ID" value="KAJ5202344.1"/>
    <property type="molecule type" value="Genomic_DNA"/>
</dbReference>
<keyword evidence="9" id="KW-1185">Reference proteome</keyword>
<reference evidence="8" key="2">
    <citation type="journal article" date="2023" name="IMA Fungus">
        <title>Comparative genomic study of the Penicillium genus elucidates a diverse pangenome and 15 lateral gene transfer events.</title>
        <authorList>
            <person name="Petersen C."/>
            <person name="Sorensen T."/>
            <person name="Nielsen M.R."/>
            <person name="Sondergaard T.E."/>
            <person name="Sorensen J.L."/>
            <person name="Fitzpatrick D.A."/>
            <person name="Frisvad J.C."/>
            <person name="Nielsen K.L."/>
        </authorList>
    </citation>
    <scope>NUCLEOTIDE SEQUENCE</scope>
    <source>
        <strain evidence="8">IBT 20477</strain>
    </source>
</reference>
<dbReference type="Pfam" id="PF00067">
    <property type="entry name" value="p450"/>
    <property type="match status" value="2"/>
</dbReference>
<keyword evidence="6" id="KW-0503">Monooxygenase</keyword>
<dbReference type="GO" id="GO:0016705">
    <property type="term" value="F:oxidoreductase activity, acting on paired donors, with incorporation or reduction of molecular oxygen"/>
    <property type="evidence" value="ECO:0007669"/>
    <property type="project" value="InterPro"/>
</dbReference>
<dbReference type="InterPro" id="IPR036396">
    <property type="entry name" value="Cyt_P450_sf"/>
</dbReference>
<comment type="caution">
    <text evidence="8">The sequence shown here is derived from an EMBL/GenBank/DDBJ whole genome shotgun (WGS) entry which is preliminary data.</text>
</comment>
<evidence type="ECO:0000256" key="6">
    <source>
        <dbReference type="RuleBase" id="RU000461"/>
    </source>
</evidence>
<dbReference type="Proteomes" id="UP001150942">
    <property type="component" value="Unassembled WGS sequence"/>
</dbReference>
<organism evidence="8 9">
    <name type="scientific">Penicillium cf. viridicatum</name>
    <dbReference type="NCBI Taxonomy" id="2972119"/>
    <lineage>
        <taxon>Eukaryota</taxon>
        <taxon>Fungi</taxon>
        <taxon>Dikarya</taxon>
        <taxon>Ascomycota</taxon>
        <taxon>Pezizomycotina</taxon>
        <taxon>Eurotiomycetes</taxon>
        <taxon>Eurotiomycetidae</taxon>
        <taxon>Eurotiales</taxon>
        <taxon>Aspergillaceae</taxon>
        <taxon>Penicillium</taxon>
    </lineage>
</organism>
<evidence type="ECO:0000256" key="1">
    <source>
        <dbReference type="ARBA" id="ARBA00001971"/>
    </source>
</evidence>